<organism evidence="9 10">
    <name type="scientific">Holtiella tumoricola</name>
    <dbReference type="NCBI Taxonomy" id="3018743"/>
    <lineage>
        <taxon>Bacteria</taxon>
        <taxon>Bacillati</taxon>
        <taxon>Bacillota</taxon>
        <taxon>Clostridia</taxon>
        <taxon>Lachnospirales</taxon>
        <taxon>Cellulosilyticaceae</taxon>
        <taxon>Holtiella</taxon>
    </lineage>
</organism>
<dbReference type="Pfam" id="PF02308">
    <property type="entry name" value="MgtC"/>
    <property type="match status" value="1"/>
</dbReference>
<evidence type="ECO:0000256" key="4">
    <source>
        <dbReference type="ARBA" id="ARBA00022692"/>
    </source>
</evidence>
<feature type="transmembrane region" description="Helical" evidence="7">
    <location>
        <begin position="107"/>
        <end position="136"/>
    </location>
</feature>
<proteinExistence type="inferred from homology"/>
<dbReference type="RefSeq" id="WP_242847661.1">
    <property type="nucleotide sequence ID" value="NZ_JAQIFT010000016.1"/>
</dbReference>
<evidence type="ECO:0000256" key="7">
    <source>
        <dbReference type="SAM" id="Phobius"/>
    </source>
</evidence>
<reference evidence="9" key="1">
    <citation type="journal article" date="2023" name="Int. J. Syst. Evol. Microbiol.">
        <title>&lt;i&gt;Holtiella tumoricola&lt;/i&gt; gen. nov. sp. nov., isolated from a human clinical sample.</title>
        <authorList>
            <person name="Allen-Vercoe E."/>
            <person name="Daigneault M.C."/>
            <person name="Vancuren S.J."/>
            <person name="Cochrane K."/>
            <person name="O'Neal L.L."/>
            <person name="Sankaranarayanan K."/>
            <person name="Lawson P.A."/>
        </authorList>
    </citation>
    <scope>NUCLEOTIDE SEQUENCE</scope>
    <source>
        <strain evidence="9">CC70A</strain>
    </source>
</reference>
<dbReference type="InterPro" id="IPR049177">
    <property type="entry name" value="MgtC_SapB_SrpB_YhiD_N"/>
</dbReference>
<dbReference type="GO" id="GO:0005886">
    <property type="term" value="C:plasma membrane"/>
    <property type="evidence" value="ECO:0007669"/>
    <property type="project" value="UniProtKB-SubCell"/>
</dbReference>
<feature type="domain" description="MgtC/SapB/SrpB/YhiD N-terminal" evidence="8">
    <location>
        <begin position="20"/>
        <end position="145"/>
    </location>
</feature>
<keyword evidence="5 7" id="KW-1133">Transmembrane helix</keyword>
<dbReference type="AlphaFoldDB" id="A0AA42DKP8"/>
<keyword evidence="3" id="KW-1003">Cell membrane</keyword>
<comment type="caution">
    <text evidence="9">The sequence shown here is derived from an EMBL/GenBank/DDBJ whole genome shotgun (WGS) entry which is preliminary data.</text>
</comment>
<protein>
    <submittedName>
        <fullName evidence="9">MgtC/SapB family protein</fullName>
    </submittedName>
</protein>
<name>A0AA42DKP8_9FIRM</name>
<comment type="subcellular location">
    <subcellularLocation>
        <location evidence="1">Cell membrane</location>
        <topology evidence="1">Multi-pass membrane protein</topology>
    </subcellularLocation>
</comment>
<feature type="transmembrane region" description="Helical" evidence="7">
    <location>
        <begin position="76"/>
        <end position="95"/>
    </location>
</feature>
<evidence type="ECO:0000256" key="3">
    <source>
        <dbReference type="ARBA" id="ARBA00022475"/>
    </source>
</evidence>
<keyword evidence="10" id="KW-1185">Reference proteome</keyword>
<evidence type="ECO:0000313" key="9">
    <source>
        <dbReference type="EMBL" id="MDA3730755.1"/>
    </source>
</evidence>
<comment type="similarity">
    <text evidence="2">Belongs to the MgtC/SapB family.</text>
</comment>
<dbReference type="PRINTS" id="PR01837">
    <property type="entry name" value="MGTCSAPBPROT"/>
</dbReference>
<dbReference type="PANTHER" id="PTHR33778:SF1">
    <property type="entry name" value="MAGNESIUM TRANSPORTER YHID-RELATED"/>
    <property type="match status" value="1"/>
</dbReference>
<gene>
    <name evidence="9" type="ORF">PBV87_04475</name>
</gene>
<evidence type="ECO:0000256" key="6">
    <source>
        <dbReference type="ARBA" id="ARBA00023136"/>
    </source>
</evidence>
<dbReference type="InterPro" id="IPR003416">
    <property type="entry name" value="MgtC/SapB/SrpB/YhiD_fam"/>
</dbReference>
<keyword evidence="6 7" id="KW-0472">Membrane</keyword>
<keyword evidence="4 7" id="KW-0812">Transmembrane</keyword>
<evidence type="ECO:0000256" key="2">
    <source>
        <dbReference type="ARBA" id="ARBA00009298"/>
    </source>
</evidence>
<feature type="transmembrane region" description="Helical" evidence="7">
    <location>
        <begin position="44"/>
        <end position="64"/>
    </location>
</feature>
<evidence type="ECO:0000256" key="1">
    <source>
        <dbReference type="ARBA" id="ARBA00004651"/>
    </source>
</evidence>
<evidence type="ECO:0000313" key="10">
    <source>
        <dbReference type="Proteomes" id="UP001169242"/>
    </source>
</evidence>
<sequence length="230" mass="24819">METLQHALSEINILSISVRLGMALLFGGLLGLERVKKKRPAGFRTYMLVCMGAALTMITNQYVFEKWGLSGDPVRMGAQVISGIGFLGAGTIIVTGRNQVKGLTTAAALWASACVGLAIGIGFYSGAIIAYIYIFIAMTALHSVTHKVAAKSKVINVYVEFTNMSSVSDFFDFAKANHLQVAEIDIIKPKIKTDTQVITLLTIKAPAKIEHAKFLSLLSSAEGVRHIEEL</sequence>
<dbReference type="EMBL" id="JAQIFT010000016">
    <property type="protein sequence ID" value="MDA3730755.1"/>
    <property type="molecule type" value="Genomic_DNA"/>
</dbReference>
<evidence type="ECO:0000259" key="8">
    <source>
        <dbReference type="Pfam" id="PF02308"/>
    </source>
</evidence>
<dbReference type="PANTHER" id="PTHR33778">
    <property type="entry name" value="PROTEIN MGTC"/>
    <property type="match status" value="1"/>
</dbReference>
<feature type="transmembrane region" description="Helical" evidence="7">
    <location>
        <begin position="12"/>
        <end position="32"/>
    </location>
</feature>
<evidence type="ECO:0000256" key="5">
    <source>
        <dbReference type="ARBA" id="ARBA00022989"/>
    </source>
</evidence>
<accession>A0AA42DKP8</accession>
<dbReference type="Proteomes" id="UP001169242">
    <property type="component" value="Unassembled WGS sequence"/>
</dbReference>